<dbReference type="RefSeq" id="WP_011720154.1">
    <property type="nucleotide sequence ID" value="NC_008578.1"/>
</dbReference>
<keyword evidence="1" id="KW-1133">Transmembrane helix</keyword>
<dbReference type="InterPro" id="IPR045584">
    <property type="entry name" value="Pilin-like"/>
</dbReference>
<dbReference type="OrthoDB" id="4828881at2"/>
<protein>
    <submittedName>
        <fullName evidence="2">Secretory protein</fullName>
    </submittedName>
</protein>
<proteinExistence type="predicted"/>
<dbReference type="InterPro" id="IPR012902">
    <property type="entry name" value="N_methyl_site"/>
</dbReference>
<dbReference type="InParanoid" id="A0LUI1"/>
<dbReference type="Pfam" id="PF07963">
    <property type="entry name" value="N_methyl"/>
    <property type="match status" value="1"/>
</dbReference>
<dbReference type="SUPFAM" id="SSF54523">
    <property type="entry name" value="Pili subunits"/>
    <property type="match status" value="1"/>
</dbReference>
<dbReference type="HOGENOM" id="CLU_091705_7_1_11"/>
<keyword evidence="1" id="KW-0472">Membrane</keyword>
<evidence type="ECO:0000313" key="3">
    <source>
        <dbReference type="Proteomes" id="UP000008221"/>
    </source>
</evidence>
<evidence type="ECO:0000256" key="1">
    <source>
        <dbReference type="SAM" id="Phobius"/>
    </source>
</evidence>
<keyword evidence="3" id="KW-1185">Reference proteome</keyword>
<dbReference type="eggNOG" id="COG2165">
    <property type="taxonomic scope" value="Bacteria"/>
</dbReference>
<dbReference type="STRING" id="351607.Acel_1319"/>
<sequence length="149" mass="15681">MVARIRQRRPRDAGFTILELLVVMIIISVLAAIAIPLFADRQNGGYEASEKADLHHVLTTIQSVMVDQPQSLTVNTTGASYTVKTDVDPAGVTGTLSAGNSLSVKPIPPIGVGTAYCLEVRNSHPSVSPWHAVVNPAANSQQLAVGACP</sequence>
<gene>
    <name evidence="2" type="ordered locus">Acel_1319</name>
</gene>
<evidence type="ECO:0000313" key="2">
    <source>
        <dbReference type="EMBL" id="ABK53091.1"/>
    </source>
</evidence>
<dbReference type="Proteomes" id="UP000008221">
    <property type="component" value="Chromosome"/>
</dbReference>
<reference evidence="2 3" key="1">
    <citation type="journal article" date="2009" name="Genome Res.">
        <title>Complete genome of the cellulolytic thermophile Acidothermus cellulolyticus 11B provides insights into its ecophysiological and evolutionary adaptations.</title>
        <authorList>
            <person name="Barabote R.D."/>
            <person name="Xie G."/>
            <person name="Leu D.H."/>
            <person name="Normand P."/>
            <person name="Necsulea A."/>
            <person name="Daubin V."/>
            <person name="Medigue C."/>
            <person name="Adney W.S."/>
            <person name="Xu X.C."/>
            <person name="Lapidus A."/>
            <person name="Parales R.E."/>
            <person name="Detter C."/>
            <person name="Pujic P."/>
            <person name="Bruce D."/>
            <person name="Lavire C."/>
            <person name="Challacombe J.F."/>
            <person name="Brettin T.S."/>
            <person name="Berry A.M."/>
        </authorList>
    </citation>
    <scope>NUCLEOTIDE SEQUENCE [LARGE SCALE GENOMIC DNA]</scope>
    <source>
        <strain evidence="3">ATCC 43068 / DSM 8971 / 11B</strain>
    </source>
</reference>
<dbReference type="EMBL" id="CP000481">
    <property type="protein sequence ID" value="ABK53091.1"/>
    <property type="molecule type" value="Genomic_DNA"/>
</dbReference>
<dbReference type="KEGG" id="ace:Acel_1319"/>
<organism evidence="2 3">
    <name type="scientific">Acidothermus cellulolyticus (strain ATCC 43068 / DSM 8971 / 11B)</name>
    <dbReference type="NCBI Taxonomy" id="351607"/>
    <lineage>
        <taxon>Bacteria</taxon>
        <taxon>Bacillati</taxon>
        <taxon>Actinomycetota</taxon>
        <taxon>Actinomycetes</taxon>
        <taxon>Acidothermales</taxon>
        <taxon>Acidothermaceae</taxon>
        <taxon>Acidothermus</taxon>
    </lineage>
</organism>
<accession>A0LUI1</accession>
<dbReference type="NCBIfam" id="TIGR02532">
    <property type="entry name" value="IV_pilin_GFxxxE"/>
    <property type="match status" value="1"/>
</dbReference>
<keyword evidence="1" id="KW-0812">Transmembrane</keyword>
<name>A0LUI1_ACIC1</name>
<dbReference type="AlphaFoldDB" id="A0LUI1"/>
<feature type="transmembrane region" description="Helical" evidence="1">
    <location>
        <begin position="20"/>
        <end position="39"/>
    </location>
</feature>
<dbReference type="Gene3D" id="3.30.700.10">
    <property type="entry name" value="Glycoprotein, Type 4 Pilin"/>
    <property type="match status" value="1"/>
</dbReference>